<gene>
    <name evidence="2" type="primary">Ecp59-1</name>
    <name evidence="3" type="ORF">CLAFUR5_05064</name>
</gene>
<protein>
    <submittedName>
        <fullName evidence="3">Ecp59-1</fullName>
    </submittedName>
    <submittedName>
        <fullName evidence="2">Extracellular protein 59-1</fullName>
    </submittedName>
</protein>
<reference evidence="2" key="1">
    <citation type="submission" date="2016-10" db="EMBL/GenBank/DDBJ databases">
        <title>Novel effectors identified in the apoplast of Cladosporium fulvum-infected tomato.</title>
        <authorList>
            <person name="Mesarich C.H."/>
            <person name="de Wit P.J.G.M."/>
        </authorList>
    </citation>
    <scope>NUCLEOTIDE SEQUENCE</scope>
    <source>
        <strain evidence="2">0WU</strain>
    </source>
</reference>
<feature type="chain" id="PRO_5040573479" evidence="1">
    <location>
        <begin position="18"/>
        <end position="128"/>
    </location>
</feature>
<evidence type="ECO:0000313" key="2">
    <source>
        <dbReference type="EMBL" id="AQA29364.1"/>
    </source>
</evidence>
<evidence type="ECO:0000256" key="1">
    <source>
        <dbReference type="SAM" id="SignalP"/>
    </source>
</evidence>
<dbReference type="OMA" id="INSIECR"/>
<dbReference type="EMBL" id="CP090166">
    <property type="protein sequence ID" value="UJO15825.1"/>
    <property type="molecule type" value="Genomic_DNA"/>
</dbReference>
<keyword evidence="4" id="KW-1185">Reference proteome</keyword>
<name>A0A1P8YXW7_PASFU</name>
<sequence>MYTTALLTLALAALSTATPLSRRDQYYGVSLAVNTNPAGQPETASPAPIELNVLTSLGGVSASKLTIDPNIGPFGGLDINSIECRAYKDAAGVVPGSKAFHVNEPAVLSTNVVEVGSVLCYVRTEEEY</sequence>
<reference evidence="3" key="2">
    <citation type="submission" date="2021-12" db="EMBL/GenBank/DDBJ databases">
        <authorList>
            <person name="Zaccaron A."/>
            <person name="Stergiopoulos I."/>
        </authorList>
    </citation>
    <scope>NUCLEOTIDE SEQUENCE</scope>
    <source>
        <strain evidence="3">Race5_Kim</strain>
    </source>
</reference>
<dbReference type="Proteomes" id="UP000756132">
    <property type="component" value="Chromosome 4"/>
</dbReference>
<dbReference type="EMBL" id="KX943193">
    <property type="protein sequence ID" value="AQA29364.1"/>
    <property type="molecule type" value="Genomic_DNA"/>
</dbReference>
<dbReference type="OrthoDB" id="5091764at2759"/>
<accession>A0A1P8YXW7</accession>
<proteinExistence type="predicted"/>
<reference evidence="3" key="3">
    <citation type="journal article" date="2022" name="Microb. Genom.">
        <title>A chromosome-scale genome assembly of the tomato pathogen Cladosporium fulvum reveals a compartmentalized genome architecture and the presence of a dispensable chromosome.</title>
        <authorList>
            <person name="Zaccaron A.Z."/>
            <person name="Chen L.H."/>
            <person name="Samaras A."/>
            <person name="Stergiopoulos I."/>
        </authorList>
    </citation>
    <scope>NUCLEOTIDE SEQUENCE</scope>
    <source>
        <strain evidence="3">Race5_Kim</strain>
    </source>
</reference>
<evidence type="ECO:0000313" key="3">
    <source>
        <dbReference type="EMBL" id="UJO15825.1"/>
    </source>
</evidence>
<evidence type="ECO:0000313" key="4">
    <source>
        <dbReference type="Proteomes" id="UP000756132"/>
    </source>
</evidence>
<dbReference type="AlphaFoldDB" id="A0A1P8YXW7"/>
<keyword evidence="1" id="KW-0732">Signal</keyword>
<organism evidence="2">
    <name type="scientific">Passalora fulva</name>
    <name type="common">Tomato leaf mold</name>
    <name type="synonym">Cladosporium fulvum</name>
    <dbReference type="NCBI Taxonomy" id="5499"/>
    <lineage>
        <taxon>Eukaryota</taxon>
        <taxon>Fungi</taxon>
        <taxon>Dikarya</taxon>
        <taxon>Ascomycota</taxon>
        <taxon>Pezizomycotina</taxon>
        <taxon>Dothideomycetes</taxon>
        <taxon>Dothideomycetidae</taxon>
        <taxon>Mycosphaerellales</taxon>
        <taxon>Mycosphaerellaceae</taxon>
        <taxon>Fulvia</taxon>
    </lineage>
</organism>
<feature type="signal peptide" evidence="1">
    <location>
        <begin position="1"/>
        <end position="17"/>
    </location>
</feature>